<sequence length="113" mass="13160">MHRKSRKQQTVRFLYRSILFLAVFAIALFLFFYYGNTQSFLDSTQKMILFVLSHISVSLLFLSTITLILEVYLSVFQKMRFYLQLAVPTLFYFLIGAAGTFISRVILFLSSGM</sequence>
<reference evidence="2" key="1">
    <citation type="submission" date="2021-08" db="EMBL/GenBank/DDBJ databases">
        <title>Comparative analyses of Brucepasteria parasyntrophica and Teretinema zuelzerae.</title>
        <authorList>
            <person name="Song Y."/>
            <person name="Brune A."/>
        </authorList>
    </citation>
    <scope>NUCLEOTIDE SEQUENCE</scope>
    <source>
        <strain evidence="2">DSM 1903</strain>
    </source>
</reference>
<dbReference type="AlphaFoldDB" id="A0AAE3JIU4"/>
<dbReference type="RefSeq" id="WP_230754978.1">
    <property type="nucleotide sequence ID" value="NZ_JAINWA010000003.1"/>
</dbReference>
<name>A0AAE3JIU4_9SPIR</name>
<comment type="caution">
    <text evidence="2">The sequence shown here is derived from an EMBL/GenBank/DDBJ whole genome shotgun (WGS) entry which is preliminary data.</text>
</comment>
<evidence type="ECO:0000313" key="2">
    <source>
        <dbReference type="EMBL" id="MCD1654581.1"/>
    </source>
</evidence>
<accession>A0AAE3JIU4</accession>
<dbReference type="Proteomes" id="UP001198163">
    <property type="component" value="Unassembled WGS sequence"/>
</dbReference>
<keyword evidence="1" id="KW-0472">Membrane</keyword>
<protein>
    <submittedName>
        <fullName evidence="2">Uncharacterized protein</fullName>
    </submittedName>
</protein>
<evidence type="ECO:0000313" key="3">
    <source>
        <dbReference type="Proteomes" id="UP001198163"/>
    </source>
</evidence>
<keyword evidence="1" id="KW-1133">Transmembrane helix</keyword>
<keyword evidence="1" id="KW-0812">Transmembrane</keyword>
<feature type="transmembrane region" description="Helical" evidence="1">
    <location>
        <begin position="47"/>
        <end position="73"/>
    </location>
</feature>
<organism evidence="2 3">
    <name type="scientific">Teretinema zuelzerae</name>
    <dbReference type="NCBI Taxonomy" id="156"/>
    <lineage>
        <taxon>Bacteria</taxon>
        <taxon>Pseudomonadati</taxon>
        <taxon>Spirochaetota</taxon>
        <taxon>Spirochaetia</taxon>
        <taxon>Spirochaetales</taxon>
        <taxon>Treponemataceae</taxon>
        <taxon>Teretinema</taxon>
    </lineage>
</organism>
<keyword evidence="3" id="KW-1185">Reference proteome</keyword>
<feature type="transmembrane region" description="Helical" evidence="1">
    <location>
        <begin position="85"/>
        <end position="109"/>
    </location>
</feature>
<dbReference type="EMBL" id="JAINWA010000003">
    <property type="protein sequence ID" value="MCD1654581.1"/>
    <property type="molecule type" value="Genomic_DNA"/>
</dbReference>
<proteinExistence type="predicted"/>
<evidence type="ECO:0000256" key="1">
    <source>
        <dbReference type="SAM" id="Phobius"/>
    </source>
</evidence>
<gene>
    <name evidence="2" type="ORF">K7J14_07660</name>
</gene>
<feature type="transmembrane region" description="Helical" evidence="1">
    <location>
        <begin position="13"/>
        <end position="35"/>
    </location>
</feature>